<organism evidence="2 3">
    <name type="scientific">Dicentrarchus labrax</name>
    <name type="common">European seabass</name>
    <name type="synonym">Morone labrax</name>
    <dbReference type="NCBI Taxonomy" id="13489"/>
    <lineage>
        <taxon>Eukaryota</taxon>
        <taxon>Metazoa</taxon>
        <taxon>Chordata</taxon>
        <taxon>Craniata</taxon>
        <taxon>Vertebrata</taxon>
        <taxon>Euteleostomi</taxon>
        <taxon>Actinopterygii</taxon>
        <taxon>Neopterygii</taxon>
        <taxon>Teleostei</taxon>
        <taxon>Neoteleostei</taxon>
        <taxon>Acanthomorphata</taxon>
        <taxon>Eupercaria</taxon>
        <taxon>Moronidae</taxon>
        <taxon>Dicentrarchus</taxon>
    </lineage>
</organism>
<dbReference type="Ensembl" id="ENSDLAT00005035241.2">
    <property type="protein sequence ID" value="ENSDLAP00005033018.2"/>
    <property type="gene ID" value="ENSDLAG00005003984.2"/>
</dbReference>
<evidence type="ECO:0000313" key="2">
    <source>
        <dbReference type="Ensembl" id="ENSDLAP00005033018.2"/>
    </source>
</evidence>
<reference evidence="2" key="1">
    <citation type="submission" date="2025-08" db="UniProtKB">
        <authorList>
            <consortium name="Ensembl"/>
        </authorList>
    </citation>
    <scope>IDENTIFICATION</scope>
</reference>
<feature type="domain" description="SPIN-DOC-like zinc-finger" evidence="1">
    <location>
        <begin position="44"/>
        <end position="97"/>
    </location>
</feature>
<evidence type="ECO:0000259" key="1">
    <source>
        <dbReference type="Pfam" id="PF18658"/>
    </source>
</evidence>
<dbReference type="Proteomes" id="UP000694389">
    <property type="component" value="Unassembled WGS sequence"/>
</dbReference>
<dbReference type="AlphaFoldDB" id="A0A8C4GV16"/>
<proteinExistence type="predicted"/>
<evidence type="ECO:0000313" key="3">
    <source>
        <dbReference type="Proteomes" id="UP000694389"/>
    </source>
</evidence>
<name>A0A8C4GV16_DICLA</name>
<accession>A0A8C4GV16</accession>
<dbReference type="InterPro" id="IPR012337">
    <property type="entry name" value="RNaseH-like_sf"/>
</dbReference>
<dbReference type="SUPFAM" id="SSF53098">
    <property type="entry name" value="Ribonuclease H-like"/>
    <property type="match status" value="1"/>
</dbReference>
<keyword evidence="3" id="KW-1185">Reference proteome</keyword>
<dbReference type="InterPro" id="IPR040647">
    <property type="entry name" value="SPIN-DOC_Znf-C2H2"/>
</dbReference>
<dbReference type="PANTHER" id="PTHR45913:SF9">
    <property type="entry name" value="GENERAL TRANSCRIPTION FACTOR II-I REPEAT DOMAIN-CONTAINING PROTEIN 2-LIKE-RELATED"/>
    <property type="match status" value="1"/>
</dbReference>
<sequence length="602" mass="68941">LGQGCPIWPVTDYFWPAAHARIVNTFNYYYVPAWHCDKRKFKKTWEHGYFFSEIDSVAVCLICKQRVGVLKEYNIRRHHETRHSHQFSKYTGEERKVKAGDLIAKLTSQQHTLLQPSTEQENATQASYHICSLIVRSGRPFAVGDFVKQCLTVAADTVCPNQTRAFSHISLSQNTVTRRVEDMAEDIRGQIVQRAGRFSAFSIARDESNDISDSAQLLVFLRGVNEDFEVCQELAVMDRNSLKWENLSGIMTDGAPAMVGKRAGLTALVSDKVREFGGSVLKYHCILHQEQLCAKSIRLKNVMQDVVAIVNNIRSKALSHRQFKALLDEMDAQYGDMLYHQEVRWLSRGKEIGAFQATKKNNIQVPSDKHWISDLAFLVDITELLNILNLQLQGKDQIISQLYDHVRAFKQKLLLLTLISCILHCSFFLCVSTFRKFGTFSKPQRSWVDGGKYLDILSNLVVEFDNRFQDFQENATAFELFAQPFSVPVDAVSEELQMELLELQADSDLHSKFRELTLQDFYRRVPAHRYAKIRKHAQVMLSLFGSTYVCEQAFSLLNLNKCKLRNALSDSHLHDILTLSVSQLEPDVERLLKTKGRLHVSH</sequence>
<reference evidence="2" key="2">
    <citation type="submission" date="2025-09" db="UniProtKB">
        <authorList>
            <consortium name="Ensembl"/>
        </authorList>
    </citation>
    <scope>IDENTIFICATION</scope>
</reference>
<dbReference type="GeneTree" id="ENSGT00950000182812"/>
<protein>
    <recommendedName>
        <fullName evidence="1">SPIN-DOC-like zinc-finger domain-containing protein</fullName>
    </recommendedName>
</protein>
<dbReference type="Pfam" id="PF18658">
    <property type="entry name" value="zf-C2H2_12"/>
    <property type="match status" value="1"/>
</dbReference>
<dbReference type="PANTHER" id="PTHR45913">
    <property type="entry name" value="EPM2A-INTERACTING PROTEIN 1"/>
    <property type="match status" value="1"/>
</dbReference>